<reference evidence="6 7" key="1">
    <citation type="submission" date="2024-09" db="EMBL/GenBank/DDBJ databases">
        <authorList>
            <person name="Sun Q."/>
            <person name="Mori K."/>
        </authorList>
    </citation>
    <scope>NUCLEOTIDE SEQUENCE [LARGE SCALE GENOMIC DNA]</scope>
    <source>
        <strain evidence="6 7">CCM 8543</strain>
    </source>
</reference>
<dbReference type="SUPFAM" id="SSF46785">
    <property type="entry name" value="Winged helix' DNA-binding domain"/>
    <property type="match status" value="1"/>
</dbReference>
<dbReference type="EMBL" id="JBHLXD010000043">
    <property type="protein sequence ID" value="MFC0210220.1"/>
    <property type="molecule type" value="Genomic_DNA"/>
</dbReference>
<dbReference type="InterPro" id="IPR005119">
    <property type="entry name" value="LysR_subst-bd"/>
</dbReference>
<feature type="domain" description="HTH lysR-type" evidence="5">
    <location>
        <begin position="1"/>
        <end position="63"/>
    </location>
</feature>
<evidence type="ECO:0000259" key="5">
    <source>
        <dbReference type="PROSITE" id="PS50931"/>
    </source>
</evidence>
<dbReference type="SUPFAM" id="SSF53850">
    <property type="entry name" value="Periplasmic binding protein-like II"/>
    <property type="match status" value="1"/>
</dbReference>
<evidence type="ECO:0000313" key="7">
    <source>
        <dbReference type="Proteomes" id="UP001589755"/>
    </source>
</evidence>
<dbReference type="RefSeq" id="WP_261522634.1">
    <property type="nucleotide sequence ID" value="NZ_JAODNW010000033.1"/>
</dbReference>
<accession>A0ABV6DC45</accession>
<dbReference type="Pfam" id="PF03466">
    <property type="entry name" value="LysR_substrate"/>
    <property type="match status" value="1"/>
</dbReference>
<dbReference type="CDD" id="cd05466">
    <property type="entry name" value="PBP2_LTTR_substrate"/>
    <property type="match status" value="1"/>
</dbReference>
<dbReference type="Proteomes" id="UP001589755">
    <property type="component" value="Unassembled WGS sequence"/>
</dbReference>
<name>A0ABV6DC45_9HYPH</name>
<dbReference type="PROSITE" id="PS50931">
    <property type="entry name" value="HTH_LYSR"/>
    <property type="match status" value="1"/>
</dbReference>
<dbReference type="InterPro" id="IPR036388">
    <property type="entry name" value="WH-like_DNA-bd_sf"/>
</dbReference>
<keyword evidence="7" id="KW-1185">Reference proteome</keyword>
<organism evidence="6 7">
    <name type="scientific">Chelativorans intermedius</name>
    <dbReference type="NCBI Taxonomy" id="515947"/>
    <lineage>
        <taxon>Bacteria</taxon>
        <taxon>Pseudomonadati</taxon>
        <taxon>Pseudomonadota</taxon>
        <taxon>Alphaproteobacteria</taxon>
        <taxon>Hyphomicrobiales</taxon>
        <taxon>Phyllobacteriaceae</taxon>
        <taxon>Chelativorans</taxon>
    </lineage>
</organism>
<evidence type="ECO:0000256" key="4">
    <source>
        <dbReference type="ARBA" id="ARBA00023163"/>
    </source>
</evidence>
<dbReference type="Pfam" id="PF00126">
    <property type="entry name" value="HTH_1"/>
    <property type="match status" value="1"/>
</dbReference>
<evidence type="ECO:0000256" key="3">
    <source>
        <dbReference type="ARBA" id="ARBA00023125"/>
    </source>
</evidence>
<proteinExistence type="inferred from homology"/>
<protein>
    <submittedName>
        <fullName evidence="6">LysR substrate-binding domain-containing protein</fullName>
    </submittedName>
</protein>
<gene>
    <name evidence="6" type="ORF">ACFFJ2_17625</name>
</gene>
<keyword evidence="3" id="KW-0238">DNA-binding</keyword>
<dbReference type="Gene3D" id="1.10.10.10">
    <property type="entry name" value="Winged helix-like DNA-binding domain superfamily/Winged helix DNA-binding domain"/>
    <property type="match status" value="1"/>
</dbReference>
<evidence type="ECO:0000256" key="2">
    <source>
        <dbReference type="ARBA" id="ARBA00023015"/>
    </source>
</evidence>
<dbReference type="PANTHER" id="PTHR30126:SF39">
    <property type="entry name" value="HTH-TYPE TRANSCRIPTIONAL REGULATOR CYSL"/>
    <property type="match status" value="1"/>
</dbReference>
<evidence type="ECO:0000256" key="1">
    <source>
        <dbReference type="ARBA" id="ARBA00009437"/>
    </source>
</evidence>
<dbReference type="Gene3D" id="3.40.190.10">
    <property type="entry name" value="Periplasmic binding protein-like II"/>
    <property type="match status" value="2"/>
</dbReference>
<evidence type="ECO:0000313" key="6">
    <source>
        <dbReference type="EMBL" id="MFC0210220.1"/>
    </source>
</evidence>
<comment type="similarity">
    <text evidence="1">Belongs to the LysR transcriptional regulatory family.</text>
</comment>
<dbReference type="PANTHER" id="PTHR30126">
    <property type="entry name" value="HTH-TYPE TRANSCRIPTIONAL REGULATOR"/>
    <property type="match status" value="1"/>
</dbReference>
<keyword evidence="2" id="KW-0805">Transcription regulation</keyword>
<dbReference type="InterPro" id="IPR036390">
    <property type="entry name" value="WH_DNA-bd_sf"/>
</dbReference>
<keyword evidence="4" id="KW-0804">Transcription</keyword>
<dbReference type="InterPro" id="IPR000847">
    <property type="entry name" value="LysR_HTH_N"/>
</dbReference>
<sequence>MDIERLSLGTIRCIGEVLTTKSVTVAAERLGISQSAVSQQIARFEKLTGIPVVARNGARLAIRSNEAARAISAMMEPIDAMRCIALGKDIGKLRLGISEYVAARYCSNIELFIELEKEFDVLIGRTLNLSEMYNNGELDAVLRPLFHHESEMDLMTDVPLVWVASEALAEEIADKIHLNPIPVILEAALSPYSYYAERALREAQIRYKVASRVDDSLVRIHLVSAGVGCIAIPKFALSTLPSGEKIRVVPRIPDTSHIRFGLFFNKKLVPYKKACQIFEAISGEIA</sequence>
<comment type="caution">
    <text evidence="6">The sequence shown here is derived from an EMBL/GenBank/DDBJ whole genome shotgun (WGS) entry which is preliminary data.</text>
</comment>